<organism evidence="1 2">
    <name type="scientific">Daphnia magna</name>
    <dbReference type="NCBI Taxonomy" id="35525"/>
    <lineage>
        <taxon>Eukaryota</taxon>
        <taxon>Metazoa</taxon>
        <taxon>Ecdysozoa</taxon>
        <taxon>Arthropoda</taxon>
        <taxon>Crustacea</taxon>
        <taxon>Branchiopoda</taxon>
        <taxon>Diplostraca</taxon>
        <taxon>Cladocera</taxon>
        <taxon>Anomopoda</taxon>
        <taxon>Daphniidae</taxon>
        <taxon>Daphnia</taxon>
    </lineage>
</organism>
<protein>
    <submittedName>
        <fullName evidence="1">Uncharacterized protein</fullName>
    </submittedName>
</protein>
<name>A0ABR0AAE5_9CRUS</name>
<dbReference type="Proteomes" id="UP001234178">
    <property type="component" value="Unassembled WGS sequence"/>
</dbReference>
<evidence type="ECO:0000313" key="1">
    <source>
        <dbReference type="EMBL" id="KAK4021958.1"/>
    </source>
</evidence>
<proteinExistence type="predicted"/>
<accession>A0ABR0AAE5</accession>
<dbReference type="EMBL" id="JAOYFB010000037">
    <property type="protein sequence ID" value="KAK4021958.1"/>
    <property type="molecule type" value="Genomic_DNA"/>
</dbReference>
<comment type="caution">
    <text evidence="1">The sequence shown here is derived from an EMBL/GenBank/DDBJ whole genome shotgun (WGS) entry which is preliminary data.</text>
</comment>
<evidence type="ECO:0000313" key="2">
    <source>
        <dbReference type="Proteomes" id="UP001234178"/>
    </source>
</evidence>
<keyword evidence="2" id="KW-1185">Reference proteome</keyword>
<gene>
    <name evidence="1" type="ORF">OUZ56_007445</name>
</gene>
<reference evidence="1 2" key="1">
    <citation type="journal article" date="2023" name="Nucleic Acids Res.">
        <title>The hologenome of Daphnia magna reveals possible DNA methylation and microbiome-mediated evolution of the host genome.</title>
        <authorList>
            <person name="Chaturvedi A."/>
            <person name="Li X."/>
            <person name="Dhandapani V."/>
            <person name="Marshall H."/>
            <person name="Kissane S."/>
            <person name="Cuenca-Cambronero M."/>
            <person name="Asole G."/>
            <person name="Calvet F."/>
            <person name="Ruiz-Romero M."/>
            <person name="Marangio P."/>
            <person name="Guigo R."/>
            <person name="Rago D."/>
            <person name="Mirbahai L."/>
            <person name="Eastwood N."/>
            <person name="Colbourne J.K."/>
            <person name="Zhou J."/>
            <person name="Mallon E."/>
            <person name="Orsini L."/>
        </authorList>
    </citation>
    <scope>NUCLEOTIDE SEQUENCE [LARGE SCALE GENOMIC DNA]</scope>
    <source>
        <strain evidence="1">LRV0_1</strain>
    </source>
</reference>
<sequence>MKVDQLDGICARIQTALAVFPFSIDVSQKNPTLTMPSVDLYFASSPKQIRDEAWMFLHARVYDGRAAALIMSPTNQKRYWAFNGSKERVPILEVPHRPCHGFI</sequence>